<dbReference type="EMBL" id="CM046391">
    <property type="protein sequence ID" value="KAI8559200.1"/>
    <property type="molecule type" value="Genomic_DNA"/>
</dbReference>
<accession>A0ACC0P153</accession>
<evidence type="ECO:0000313" key="2">
    <source>
        <dbReference type="Proteomes" id="UP001062846"/>
    </source>
</evidence>
<comment type="caution">
    <text evidence="1">The sequence shown here is derived from an EMBL/GenBank/DDBJ whole genome shotgun (WGS) entry which is preliminary data.</text>
</comment>
<proteinExistence type="predicted"/>
<gene>
    <name evidence="1" type="ORF">RHMOL_Rhmol04G0154700</name>
</gene>
<sequence>MDSFSFLFVLDFKVWKEFLISNMDSLSFEDPKSVIIVSMYSATLYSGNKCGQAQQRVFAVQVFELHRLIKVQKLIAASLELLLQSELHLGMCSPLGAKGYKLGNKVRPRSTQMGVGINPTEMQVLEDYSEAKEVNGLSGTMERPRVSLAWK</sequence>
<protein>
    <submittedName>
        <fullName evidence="1">Uncharacterized protein</fullName>
    </submittedName>
</protein>
<reference evidence="1" key="1">
    <citation type="submission" date="2022-02" db="EMBL/GenBank/DDBJ databases">
        <title>Plant Genome Project.</title>
        <authorList>
            <person name="Zhang R.-G."/>
        </authorList>
    </citation>
    <scope>NUCLEOTIDE SEQUENCE</scope>
    <source>
        <strain evidence="1">AT1</strain>
    </source>
</reference>
<evidence type="ECO:0000313" key="1">
    <source>
        <dbReference type="EMBL" id="KAI8559200.1"/>
    </source>
</evidence>
<dbReference type="Proteomes" id="UP001062846">
    <property type="component" value="Chromosome 4"/>
</dbReference>
<organism evidence="1 2">
    <name type="scientific">Rhododendron molle</name>
    <name type="common">Chinese azalea</name>
    <name type="synonym">Azalea mollis</name>
    <dbReference type="NCBI Taxonomy" id="49168"/>
    <lineage>
        <taxon>Eukaryota</taxon>
        <taxon>Viridiplantae</taxon>
        <taxon>Streptophyta</taxon>
        <taxon>Embryophyta</taxon>
        <taxon>Tracheophyta</taxon>
        <taxon>Spermatophyta</taxon>
        <taxon>Magnoliopsida</taxon>
        <taxon>eudicotyledons</taxon>
        <taxon>Gunneridae</taxon>
        <taxon>Pentapetalae</taxon>
        <taxon>asterids</taxon>
        <taxon>Ericales</taxon>
        <taxon>Ericaceae</taxon>
        <taxon>Ericoideae</taxon>
        <taxon>Rhodoreae</taxon>
        <taxon>Rhododendron</taxon>
    </lineage>
</organism>
<keyword evidence="2" id="KW-1185">Reference proteome</keyword>
<name>A0ACC0P153_RHOML</name>